<comment type="caution">
    <text evidence="1">The sequence shown here is derived from an EMBL/GenBank/DDBJ whole genome shotgun (WGS) entry which is preliminary data.</text>
</comment>
<organism evidence="1 2">
    <name type="scientific">Cyclostephanos tholiformis</name>
    <dbReference type="NCBI Taxonomy" id="382380"/>
    <lineage>
        <taxon>Eukaryota</taxon>
        <taxon>Sar</taxon>
        <taxon>Stramenopiles</taxon>
        <taxon>Ochrophyta</taxon>
        <taxon>Bacillariophyta</taxon>
        <taxon>Coscinodiscophyceae</taxon>
        <taxon>Thalassiosirophycidae</taxon>
        <taxon>Stephanodiscales</taxon>
        <taxon>Stephanodiscaceae</taxon>
        <taxon>Cyclostephanos</taxon>
    </lineage>
</organism>
<evidence type="ECO:0000313" key="2">
    <source>
        <dbReference type="Proteomes" id="UP001530377"/>
    </source>
</evidence>
<dbReference type="EMBL" id="JALLPB020000695">
    <property type="protein sequence ID" value="KAL3806964.1"/>
    <property type="molecule type" value="Genomic_DNA"/>
</dbReference>
<sequence>MVRYPRRPTARRIAAASSWNPTPASYRRLGMGVAVVGGIVRPPPPRHSESPRSTPPPLCETMGELISGNYKGEINDQEWVPKTCHAVPMSPFAWTRNTKCQATITMMGDGHVRNLFTATINGLRGVRAFAEAHEDREAKSRGIAESYFWRLHKDGTASDRYAVHVDTYARNADIFEDCPCDEVEKCLRIAFVWAPKFEDQLRQLHVLTNEKSDVVIVSPGNAAEPIDALPYIWTAAFDDLLREYENLQLGVVQYPFGMQPEGRAAALAHWTTNNTAHAGRMSFLNQKEMKHVPTNSKNMTKYACGLGKVNVENDNIIAIKPCTDLTDAAHVRALITVHLDALG</sequence>
<evidence type="ECO:0000313" key="1">
    <source>
        <dbReference type="EMBL" id="KAL3806964.1"/>
    </source>
</evidence>
<name>A0ABD3R1Y2_9STRA</name>
<dbReference type="AlphaFoldDB" id="A0ABD3R1Y2"/>
<protein>
    <submittedName>
        <fullName evidence="1">Uncharacterized protein</fullName>
    </submittedName>
</protein>
<dbReference type="Proteomes" id="UP001530377">
    <property type="component" value="Unassembled WGS sequence"/>
</dbReference>
<keyword evidence="2" id="KW-1185">Reference proteome</keyword>
<reference evidence="1 2" key="1">
    <citation type="submission" date="2024-10" db="EMBL/GenBank/DDBJ databases">
        <title>Updated reference genomes for cyclostephanoid diatoms.</title>
        <authorList>
            <person name="Roberts W.R."/>
            <person name="Alverson A.J."/>
        </authorList>
    </citation>
    <scope>NUCLEOTIDE SEQUENCE [LARGE SCALE GENOMIC DNA]</scope>
    <source>
        <strain evidence="1 2">AJA228-03</strain>
    </source>
</reference>
<gene>
    <name evidence="1" type="ORF">ACHAXA_011381</name>
</gene>
<proteinExistence type="predicted"/>
<accession>A0ABD3R1Y2</accession>